<dbReference type="OrthoDB" id="4062651at2759"/>
<dbReference type="Pfam" id="PF07714">
    <property type="entry name" value="PK_Tyr_Ser-Thr"/>
    <property type="match status" value="1"/>
</dbReference>
<dbReference type="SUPFAM" id="SSF56112">
    <property type="entry name" value="Protein kinase-like (PK-like)"/>
    <property type="match status" value="1"/>
</dbReference>
<protein>
    <recommendedName>
        <fullName evidence="3">Protein kinase domain-containing protein</fullName>
    </recommendedName>
</protein>
<dbReference type="PROSITE" id="PS00108">
    <property type="entry name" value="PROTEIN_KINASE_ST"/>
    <property type="match status" value="1"/>
</dbReference>
<dbReference type="AlphaFoldDB" id="A0A3S2PLE1"/>
<reference evidence="4 5" key="1">
    <citation type="submission" date="2018-11" db="EMBL/GenBank/DDBJ databases">
        <authorList>
            <person name="Lopez-Roques C."/>
            <person name="Donnadieu C."/>
            <person name="Bouchez O."/>
            <person name="Klopp C."/>
            <person name="Cabau C."/>
            <person name="Zahm M."/>
        </authorList>
    </citation>
    <scope>NUCLEOTIDE SEQUENCE [LARGE SCALE GENOMIC DNA]</scope>
    <source>
        <strain evidence="4">RS831</strain>
        <tissue evidence="4">Whole body</tissue>
    </source>
</reference>
<dbReference type="InterPro" id="IPR011009">
    <property type="entry name" value="Kinase-like_dom_sf"/>
</dbReference>
<reference evidence="4 5" key="2">
    <citation type="submission" date="2019-01" db="EMBL/GenBank/DDBJ databases">
        <title>A chromosome length genome reference of the Java medaka (oryzias javanicus).</title>
        <authorList>
            <person name="Herpin A."/>
            <person name="Takehana Y."/>
            <person name="Naruse K."/>
            <person name="Ansai S."/>
            <person name="Kawaguchi M."/>
        </authorList>
    </citation>
    <scope>NUCLEOTIDE SEQUENCE [LARGE SCALE GENOMIC DNA]</scope>
    <source>
        <strain evidence="4">RS831</strain>
        <tissue evidence="4">Whole body</tissue>
    </source>
</reference>
<dbReference type="InterPro" id="IPR008271">
    <property type="entry name" value="Ser/Thr_kinase_AS"/>
</dbReference>
<evidence type="ECO:0000256" key="2">
    <source>
        <dbReference type="SAM" id="MobiDB-lite"/>
    </source>
</evidence>
<dbReference type="GO" id="GO:0005524">
    <property type="term" value="F:ATP binding"/>
    <property type="evidence" value="ECO:0007669"/>
    <property type="project" value="InterPro"/>
</dbReference>
<evidence type="ECO:0000259" key="3">
    <source>
        <dbReference type="PROSITE" id="PS50011"/>
    </source>
</evidence>
<accession>A0A3S2PLE1</accession>
<gene>
    <name evidence="4" type="ORF">OJAV_G00010640</name>
</gene>
<dbReference type="Pfam" id="PF23160">
    <property type="entry name" value="Spectrin_1st_PEPL"/>
    <property type="match status" value="1"/>
</dbReference>
<keyword evidence="5" id="KW-1185">Reference proteome</keyword>
<sequence length="445" mass="50697">MFKKKTKSEAAILANLIAKMQKNGDLVEKNILDAEDLLFVDVENDEKQQPFQHQEEVSYILREMEGLLKELFLDVDKVKNLKHPQAQEIEDDITKLHERWMKNSSGYKDIYEQPSTPSPEETDSEPAVIQNETSPLLTKMNQIKLFDDDSLVDWMEINKGGYGSVYKASHKKMGHDVAIKILHDVSVEESLLKEATFQKVFSCNHVLRIYGMYEGTPPNKKVKQEGIVMQFMIRGSIKDLCKNLEGPPPFPLACRLIQEVALGMRFLHSMGILHRDLKLQNVMLCEDLHAKLADFGLCTMSVTCCPNSEEETENLGTVKYMPPEAYDISYKPVRSFDVYSFAIFLWSILSGEEPFPTAKPNRLQRCVADGQRPPLVELLNRDEAGMTDLLELMQSCWDADPTKRPTFEEITPTVQTVYSNHKGRVHHEVFTVLEKLDGSSSSGYV</sequence>
<dbReference type="EMBL" id="CM012437">
    <property type="protein sequence ID" value="RVE76626.1"/>
    <property type="molecule type" value="Genomic_DNA"/>
</dbReference>
<dbReference type="InterPro" id="IPR055419">
    <property type="entry name" value="Spectrin_PEPL/EVPL"/>
</dbReference>
<dbReference type="PRINTS" id="PR00109">
    <property type="entry name" value="TYRKINASE"/>
</dbReference>
<dbReference type="OMA" id="CGINDAI"/>
<dbReference type="Proteomes" id="UP000283210">
    <property type="component" value="Chromosome 1"/>
</dbReference>
<evidence type="ECO:0000313" key="5">
    <source>
        <dbReference type="Proteomes" id="UP000283210"/>
    </source>
</evidence>
<feature type="region of interest" description="Disordered" evidence="2">
    <location>
        <begin position="107"/>
        <end position="128"/>
    </location>
</feature>
<organism evidence="4 5">
    <name type="scientific">Oryzias javanicus</name>
    <name type="common">Javanese ricefish</name>
    <name type="synonym">Aplocheilus javanicus</name>
    <dbReference type="NCBI Taxonomy" id="123683"/>
    <lineage>
        <taxon>Eukaryota</taxon>
        <taxon>Metazoa</taxon>
        <taxon>Chordata</taxon>
        <taxon>Craniata</taxon>
        <taxon>Vertebrata</taxon>
        <taxon>Euteleostomi</taxon>
        <taxon>Actinopterygii</taxon>
        <taxon>Neopterygii</taxon>
        <taxon>Teleostei</taxon>
        <taxon>Neoteleostei</taxon>
        <taxon>Acanthomorphata</taxon>
        <taxon>Ovalentaria</taxon>
        <taxon>Atherinomorphae</taxon>
        <taxon>Beloniformes</taxon>
        <taxon>Adrianichthyidae</taxon>
        <taxon>Oryziinae</taxon>
        <taxon>Oryzias</taxon>
    </lineage>
</organism>
<evidence type="ECO:0000256" key="1">
    <source>
        <dbReference type="ARBA" id="ARBA00009109"/>
    </source>
</evidence>
<dbReference type="SMART" id="SM00220">
    <property type="entry name" value="S_TKc"/>
    <property type="match status" value="1"/>
</dbReference>
<dbReference type="PROSITE" id="PS50011">
    <property type="entry name" value="PROTEIN_KINASE_DOM"/>
    <property type="match status" value="1"/>
</dbReference>
<dbReference type="InterPro" id="IPR051681">
    <property type="entry name" value="Ser/Thr_Kinases-Pseudokinases"/>
</dbReference>
<dbReference type="Gene3D" id="1.20.58.60">
    <property type="match status" value="1"/>
</dbReference>
<feature type="domain" description="Protein kinase" evidence="3">
    <location>
        <begin position="151"/>
        <end position="430"/>
    </location>
</feature>
<dbReference type="Gene3D" id="1.10.510.10">
    <property type="entry name" value="Transferase(Phosphotransferase) domain 1"/>
    <property type="match status" value="1"/>
</dbReference>
<comment type="similarity">
    <text evidence="1">Belongs to the plakin or cytolinker family.</text>
</comment>
<evidence type="ECO:0000313" key="4">
    <source>
        <dbReference type="EMBL" id="RVE76626.1"/>
    </source>
</evidence>
<dbReference type="InterPro" id="IPR000719">
    <property type="entry name" value="Prot_kinase_dom"/>
</dbReference>
<dbReference type="PANTHER" id="PTHR44329">
    <property type="entry name" value="SERINE/THREONINE-PROTEIN KINASE TNNI3K-RELATED"/>
    <property type="match status" value="1"/>
</dbReference>
<name>A0A3S2PLE1_ORYJA</name>
<dbReference type="InterPro" id="IPR001245">
    <property type="entry name" value="Ser-Thr/Tyr_kinase_cat_dom"/>
</dbReference>
<dbReference type="GO" id="GO:0004706">
    <property type="term" value="F:JUN kinase kinase kinase activity"/>
    <property type="evidence" value="ECO:0007669"/>
    <property type="project" value="TreeGrafter"/>
</dbReference>
<proteinExistence type="inferred from homology"/>
<dbReference type="PANTHER" id="PTHR44329:SF297">
    <property type="entry name" value="RECEPTOR-INTERACTING SERINE_THREONINE-PROTEIN KINASE 3"/>
    <property type="match status" value="1"/>
</dbReference>